<dbReference type="InterPro" id="IPR046739">
    <property type="entry name" value="DUF6789"/>
</dbReference>
<sequence length="175" mass="18784">MNELQFIVCCSDSLRTFGNPGKELSMNRYASGMVAGLAATIVLSLIMLFKAGMGIMPQLNVIQMLAQMLHARMGLPPSPLLGWLMHFAIGTVLWGLLFALLVDALPGKTPLAKGLVFSTGAWLVMMVIAMPMAGAGPFGLSIGPMAPVMTLVLHWIWGAILGSVYPRLAKTSRRE</sequence>
<evidence type="ECO:0008006" key="4">
    <source>
        <dbReference type="Google" id="ProtNLM"/>
    </source>
</evidence>
<reference evidence="2 3" key="1">
    <citation type="submission" date="2021-05" db="EMBL/GenBank/DDBJ databases">
        <title>Petroleum and Energy Research Collection (APPE): ex situ preservation of microbial diversity associated with the oil industry and exploitation of its biotechnological potential.</title>
        <authorList>
            <person name="Paixao C.T.M."/>
            <person name="Gomes M.B."/>
            <person name="Oliveira V.M."/>
        </authorList>
    </citation>
    <scope>NUCLEOTIDE SEQUENCE [LARGE SCALE GENOMIC DNA]</scope>
    <source>
        <strain evidence="2 3">LIT2</strain>
    </source>
</reference>
<keyword evidence="1" id="KW-1133">Transmembrane helix</keyword>
<evidence type="ECO:0000256" key="1">
    <source>
        <dbReference type="SAM" id="Phobius"/>
    </source>
</evidence>
<dbReference type="Proteomes" id="UP001319883">
    <property type="component" value="Unassembled WGS sequence"/>
</dbReference>
<proteinExistence type="predicted"/>
<dbReference type="RefSeq" id="WP_224416066.1">
    <property type="nucleotide sequence ID" value="NZ_JAGXFC010000001.1"/>
</dbReference>
<protein>
    <recommendedName>
        <fullName evidence="4">DUF1440 domain-containing protein</fullName>
    </recommendedName>
</protein>
<dbReference type="Pfam" id="PF20587">
    <property type="entry name" value="DUF6789"/>
    <property type="match status" value="1"/>
</dbReference>
<comment type="caution">
    <text evidence="2">The sequence shown here is derived from an EMBL/GenBank/DDBJ whole genome shotgun (WGS) entry which is preliminary data.</text>
</comment>
<name>A0ABS7WWJ2_9GAMM</name>
<keyword evidence="1" id="KW-0812">Transmembrane</keyword>
<dbReference type="EMBL" id="JAGXFD010000001">
    <property type="protein sequence ID" value="MBZ9566982.1"/>
    <property type="molecule type" value="Genomic_DNA"/>
</dbReference>
<evidence type="ECO:0000313" key="3">
    <source>
        <dbReference type="Proteomes" id="UP001319883"/>
    </source>
</evidence>
<feature type="transmembrane region" description="Helical" evidence="1">
    <location>
        <begin position="80"/>
        <end position="102"/>
    </location>
</feature>
<gene>
    <name evidence="2" type="ORF">KGQ91_04675</name>
</gene>
<feature type="transmembrane region" description="Helical" evidence="1">
    <location>
        <begin position="29"/>
        <end position="49"/>
    </location>
</feature>
<keyword evidence="3" id="KW-1185">Reference proteome</keyword>
<accession>A0ABS7WWJ2</accession>
<evidence type="ECO:0000313" key="2">
    <source>
        <dbReference type="EMBL" id="MBZ9566982.1"/>
    </source>
</evidence>
<feature type="transmembrane region" description="Helical" evidence="1">
    <location>
        <begin position="114"/>
        <end position="133"/>
    </location>
</feature>
<feature type="transmembrane region" description="Helical" evidence="1">
    <location>
        <begin position="145"/>
        <end position="165"/>
    </location>
</feature>
<organism evidence="2 3">
    <name type="scientific">Modicisalibacter tunisiensis</name>
    <dbReference type="NCBI Taxonomy" id="390637"/>
    <lineage>
        <taxon>Bacteria</taxon>
        <taxon>Pseudomonadati</taxon>
        <taxon>Pseudomonadota</taxon>
        <taxon>Gammaproteobacteria</taxon>
        <taxon>Oceanospirillales</taxon>
        <taxon>Halomonadaceae</taxon>
        <taxon>Modicisalibacter</taxon>
    </lineage>
</organism>
<keyword evidence="1" id="KW-0472">Membrane</keyword>